<name>A0A2H0XDE2_UNCKA</name>
<evidence type="ECO:0000313" key="1">
    <source>
        <dbReference type="EMBL" id="PIS22138.1"/>
    </source>
</evidence>
<dbReference type="Proteomes" id="UP000231252">
    <property type="component" value="Unassembled WGS sequence"/>
</dbReference>
<accession>A0A2H0XDE2</accession>
<proteinExistence type="predicted"/>
<evidence type="ECO:0000313" key="2">
    <source>
        <dbReference type="Proteomes" id="UP000231252"/>
    </source>
</evidence>
<dbReference type="EMBL" id="PEYU01000077">
    <property type="protein sequence ID" value="PIS22138.1"/>
    <property type="molecule type" value="Genomic_DNA"/>
</dbReference>
<dbReference type="AlphaFoldDB" id="A0A2H0XDE2"/>
<comment type="caution">
    <text evidence="1">The sequence shown here is derived from an EMBL/GenBank/DDBJ whole genome shotgun (WGS) entry which is preliminary data.</text>
</comment>
<organism evidence="1 2">
    <name type="scientific">candidate division WWE3 bacterium CG08_land_8_20_14_0_20_41_10</name>
    <dbReference type="NCBI Taxonomy" id="1975085"/>
    <lineage>
        <taxon>Bacteria</taxon>
        <taxon>Katanobacteria</taxon>
    </lineage>
</organism>
<sequence length="149" mass="17163">MLYTQTQVKQITLQEFQHNLLNVLTNIVQERKPYIITIMDFPAVSFKLEAQELSDLSRNKSIDVLKKLANPLAGDQEYEANQRAWRRSIIEKTVGSLGPDSSYEIDQRNHRRAVFEETSGAIKDTKQLDKEIKARNISETAASKRLAKW</sequence>
<protein>
    <submittedName>
        <fullName evidence="1">Uncharacterized protein</fullName>
    </submittedName>
</protein>
<reference evidence="2" key="1">
    <citation type="submission" date="2017-09" db="EMBL/GenBank/DDBJ databases">
        <title>Depth-based differentiation of microbial function through sediment-hosted aquifers and enrichment of novel symbionts in the deep terrestrial subsurface.</title>
        <authorList>
            <person name="Probst A.J."/>
            <person name="Ladd B."/>
            <person name="Jarett J.K."/>
            <person name="Geller-Mcgrath D.E."/>
            <person name="Sieber C.M.K."/>
            <person name="Emerson J.B."/>
            <person name="Anantharaman K."/>
            <person name="Thomas B.C."/>
            <person name="Malmstrom R."/>
            <person name="Stieglmeier M."/>
            <person name="Klingl A."/>
            <person name="Woyke T."/>
            <person name="Ryan C.M."/>
            <person name="Banfield J.F."/>
        </authorList>
    </citation>
    <scope>NUCLEOTIDE SEQUENCE [LARGE SCALE GENOMIC DNA]</scope>
</reference>
<gene>
    <name evidence="1" type="ORF">COT50_03550</name>
</gene>